<evidence type="ECO:0000313" key="4">
    <source>
        <dbReference type="Proteomes" id="UP000002640"/>
    </source>
</evidence>
<sequence>MVIMAIWAFEALSIFAGLLPHSVVAVAAHSVLVNVNLVIYATFAGLSVAANIRVGNCLGAGTPDKAKMARTVALTMTLALSVTFATLLYCLSAEIPLLFLDPGESADLASKVMAIWAPFTIMDGLNAVTQGVFRGAGEQRAATTVNALAYYAFAIPFGAFLAFQCNFGVEGLWLGLGCGSSAAVIAMNSLIHWRWSWEKRADDALARTDE</sequence>
<feature type="transmembrane region" description="Helical" evidence="2">
    <location>
        <begin position="145"/>
        <end position="165"/>
    </location>
</feature>
<feature type="transmembrane region" description="Helical" evidence="2">
    <location>
        <begin position="171"/>
        <end position="191"/>
    </location>
</feature>
<feature type="transmembrane region" description="Helical" evidence="2">
    <location>
        <begin position="71"/>
        <end position="95"/>
    </location>
</feature>
<dbReference type="Proteomes" id="UP000002640">
    <property type="component" value="Unassembled WGS sequence"/>
</dbReference>
<evidence type="ECO:0000256" key="2">
    <source>
        <dbReference type="SAM" id="Phobius"/>
    </source>
</evidence>
<dbReference type="InParanoid" id="G4Z408"/>
<feature type="transmembrane region" description="Helical" evidence="2">
    <location>
        <begin position="37"/>
        <end position="59"/>
    </location>
</feature>
<proteinExistence type="inferred from homology"/>
<keyword evidence="4" id="KW-1185">Reference proteome</keyword>
<evidence type="ECO:0000313" key="3">
    <source>
        <dbReference type="EMBL" id="EGZ21560.1"/>
    </source>
</evidence>
<feature type="transmembrane region" description="Helical" evidence="2">
    <location>
        <begin position="115"/>
        <end position="133"/>
    </location>
</feature>
<dbReference type="GeneID" id="20641715"/>
<dbReference type="OMA" id="NARARMN"/>
<dbReference type="KEGG" id="psoj:PHYSODRAFT_299241"/>
<dbReference type="EMBL" id="JH159153">
    <property type="protein sequence ID" value="EGZ21560.1"/>
    <property type="molecule type" value="Genomic_DNA"/>
</dbReference>
<dbReference type="GO" id="GO:0016020">
    <property type="term" value="C:membrane"/>
    <property type="evidence" value="ECO:0007669"/>
    <property type="project" value="InterPro"/>
</dbReference>
<dbReference type="SMR" id="G4Z408"/>
<keyword evidence="2" id="KW-0472">Membrane</keyword>
<organism evidence="3 4">
    <name type="scientific">Phytophthora sojae (strain P6497)</name>
    <name type="common">Soybean stem and root rot agent</name>
    <name type="synonym">Phytophthora megasperma f. sp. glycines</name>
    <dbReference type="NCBI Taxonomy" id="1094619"/>
    <lineage>
        <taxon>Eukaryota</taxon>
        <taxon>Sar</taxon>
        <taxon>Stramenopiles</taxon>
        <taxon>Oomycota</taxon>
        <taxon>Peronosporomycetes</taxon>
        <taxon>Peronosporales</taxon>
        <taxon>Peronosporaceae</taxon>
        <taxon>Phytophthora</taxon>
    </lineage>
</organism>
<dbReference type="PANTHER" id="PTHR11206">
    <property type="entry name" value="MULTIDRUG RESISTANCE PROTEIN"/>
    <property type="match status" value="1"/>
</dbReference>
<accession>G4Z408</accession>
<evidence type="ECO:0000256" key="1">
    <source>
        <dbReference type="ARBA" id="ARBA00010199"/>
    </source>
</evidence>
<dbReference type="STRING" id="1094619.G4Z408"/>
<dbReference type="AlphaFoldDB" id="G4Z408"/>
<dbReference type="Pfam" id="PF01554">
    <property type="entry name" value="MatE"/>
    <property type="match status" value="1"/>
</dbReference>
<keyword evidence="2" id="KW-0812">Transmembrane</keyword>
<comment type="similarity">
    <text evidence="1">Belongs to the multi antimicrobial extrusion (MATE) (TC 2.A.66.1) family.</text>
</comment>
<reference evidence="3 4" key="1">
    <citation type="journal article" date="2006" name="Science">
        <title>Phytophthora genome sequences uncover evolutionary origins and mechanisms of pathogenesis.</title>
        <authorList>
            <person name="Tyler B.M."/>
            <person name="Tripathy S."/>
            <person name="Zhang X."/>
            <person name="Dehal P."/>
            <person name="Jiang R.H."/>
            <person name="Aerts A."/>
            <person name="Arredondo F.D."/>
            <person name="Baxter L."/>
            <person name="Bensasson D."/>
            <person name="Beynon J.L."/>
            <person name="Chapman J."/>
            <person name="Damasceno C.M."/>
            <person name="Dorrance A.E."/>
            <person name="Dou D."/>
            <person name="Dickerman A.W."/>
            <person name="Dubchak I.L."/>
            <person name="Garbelotto M."/>
            <person name="Gijzen M."/>
            <person name="Gordon S.G."/>
            <person name="Govers F."/>
            <person name="Grunwald N.J."/>
            <person name="Huang W."/>
            <person name="Ivors K.L."/>
            <person name="Jones R.W."/>
            <person name="Kamoun S."/>
            <person name="Krampis K."/>
            <person name="Lamour K.H."/>
            <person name="Lee M.K."/>
            <person name="McDonald W.H."/>
            <person name="Medina M."/>
            <person name="Meijer H.J."/>
            <person name="Nordberg E.K."/>
            <person name="Maclean D.J."/>
            <person name="Ospina-Giraldo M.D."/>
            <person name="Morris P.F."/>
            <person name="Phuntumart V."/>
            <person name="Putnam N.H."/>
            <person name="Rash S."/>
            <person name="Rose J.K."/>
            <person name="Sakihama Y."/>
            <person name="Salamov A.A."/>
            <person name="Savidor A."/>
            <person name="Scheuring C.F."/>
            <person name="Smith B.M."/>
            <person name="Sobral B.W."/>
            <person name="Terry A."/>
            <person name="Torto-Alalibo T.A."/>
            <person name="Win J."/>
            <person name="Xu Z."/>
            <person name="Zhang H."/>
            <person name="Grigoriev I.V."/>
            <person name="Rokhsar D.S."/>
            <person name="Boore J.L."/>
        </authorList>
    </citation>
    <scope>NUCLEOTIDE SEQUENCE [LARGE SCALE GENOMIC DNA]</scope>
    <source>
        <strain evidence="3 4">P6497</strain>
    </source>
</reference>
<gene>
    <name evidence="3" type="ORF">PHYSODRAFT_299241</name>
</gene>
<keyword evidence="2" id="KW-1133">Transmembrane helix</keyword>
<protein>
    <submittedName>
        <fullName evidence="3">Uncharacterized protein</fullName>
    </submittedName>
</protein>
<dbReference type="GO" id="GO:0042910">
    <property type="term" value="F:xenobiotic transmembrane transporter activity"/>
    <property type="evidence" value="ECO:0007669"/>
    <property type="project" value="InterPro"/>
</dbReference>
<dbReference type="InterPro" id="IPR002528">
    <property type="entry name" value="MATE_fam"/>
</dbReference>
<dbReference type="GO" id="GO:0015297">
    <property type="term" value="F:antiporter activity"/>
    <property type="evidence" value="ECO:0007669"/>
    <property type="project" value="InterPro"/>
</dbReference>
<dbReference type="RefSeq" id="XP_009524277.1">
    <property type="nucleotide sequence ID" value="XM_009525982.1"/>
</dbReference>
<name>G4Z408_PHYSP</name>